<dbReference type="PANTHER" id="PTHR30629">
    <property type="entry name" value="PROPHAGE INTEGRASE"/>
    <property type="match status" value="1"/>
</dbReference>
<reference evidence="8 9" key="1">
    <citation type="submission" date="2020-08" db="EMBL/GenBank/DDBJ databases">
        <title>Edaphobacter telluris sp. nov. and Acidobacterium dinghuensis sp. nov., two acidobacteria isolated from forest soil.</title>
        <authorList>
            <person name="Fu J."/>
            <person name="Qiu L."/>
        </authorList>
    </citation>
    <scope>NUCLEOTIDE SEQUENCE [LARGE SCALE GENOMIC DNA]</scope>
    <source>
        <strain evidence="8">4Y35</strain>
    </source>
</reference>
<protein>
    <submittedName>
        <fullName evidence="8">Tyrosine-type recombinase/integrase</fullName>
    </submittedName>
</protein>
<comment type="similarity">
    <text evidence="1">Belongs to the 'phage' integrase family.</text>
</comment>
<dbReference type="InterPro" id="IPR011010">
    <property type="entry name" value="DNA_brk_join_enz"/>
</dbReference>
<accession>A0A7G8BF30</accession>
<feature type="domain" description="Tyr recombinase" evidence="6">
    <location>
        <begin position="197"/>
        <end position="367"/>
    </location>
</feature>
<dbReference type="KEGG" id="adin:H7849_18905"/>
<keyword evidence="3 5" id="KW-0238">DNA-binding</keyword>
<dbReference type="InterPro" id="IPR013762">
    <property type="entry name" value="Integrase-like_cat_sf"/>
</dbReference>
<name>A0A7G8BF30_9BACT</name>
<dbReference type="PROSITE" id="PS51900">
    <property type="entry name" value="CB"/>
    <property type="match status" value="1"/>
</dbReference>
<evidence type="ECO:0000259" key="6">
    <source>
        <dbReference type="PROSITE" id="PS51898"/>
    </source>
</evidence>
<evidence type="ECO:0000256" key="2">
    <source>
        <dbReference type="ARBA" id="ARBA00022908"/>
    </source>
</evidence>
<evidence type="ECO:0000256" key="1">
    <source>
        <dbReference type="ARBA" id="ARBA00008857"/>
    </source>
</evidence>
<dbReference type="InterPro" id="IPR025269">
    <property type="entry name" value="SAM-like_dom"/>
</dbReference>
<dbReference type="Pfam" id="PF00589">
    <property type="entry name" value="Phage_integrase"/>
    <property type="match status" value="1"/>
</dbReference>
<dbReference type="SUPFAM" id="SSF56349">
    <property type="entry name" value="DNA breaking-rejoining enzymes"/>
    <property type="match status" value="1"/>
</dbReference>
<dbReference type="InterPro" id="IPR002104">
    <property type="entry name" value="Integrase_catalytic"/>
</dbReference>
<dbReference type="Gene3D" id="1.10.443.10">
    <property type="entry name" value="Intergrase catalytic core"/>
    <property type="match status" value="1"/>
</dbReference>
<dbReference type="Gene3D" id="1.10.150.130">
    <property type="match status" value="1"/>
</dbReference>
<dbReference type="Pfam" id="PF13102">
    <property type="entry name" value="Phage_int_SAM_5"/>
    <property type="match status" value="1"/>
</dbReference>
<keyword evidence="2" id="KW-0229">DNA integration</keyword>
<dbReference type="EMBL" id="CP060394">
    <property type="protein sequence ID" value="QNI31150.1"/>
    <property type="molecule type" value="Genomic_DNA"/>
</dbReference>
<gene>
    <name evidence="8" type="ORF">H7849_18905</name>
</gene>
<evidence type="ECO:0000259" key="7">
    <source>
        <dbReference type="PROSITE" id="PS51900"/>
    </source>
</evidence>
<evidence type="ECO:0000313" key="9">
    <source>
        <dbReference type="Proteomes" id="UP000515312"/>
    </source>
</evidence>
<feature type="domain" description="Core-binding (CB)" evidence="7">
    <location>
        <begin position="77"/>
        <end position="176"/>
    </location>
</feature>
<evidence type="ECO:0000256" key="3">
    <source>
        <dbReference type="ARBA" id="ARBA00023125"/>
    </source>
</evidence>
<dbReference type="InterPro" id="IPR050808">
    <property type="entry name" value="Phage_Integrase"/>
</dbReference>
<dbReference type="GO" id="GO:0003677">
    <property type="term" value="F:DNA binding"/>
    <property type="evidence" value="ECO:0007669"/>
    <property type="project" value="UniProtKB-UniRule"/>
</dbReference>
<dbReference type="InterPro" id="IPR010998">
    <property type="entry name" value="Integrase_recombinase_N"/>
</dbReference>
<sequence length="367" mass="41823">MHRGRFLTGSATTILATSSSNLLGYSSAKSQNTVTEGKHIQKSTGQGNHRAARQMEAAFRTALVKGEVGIMERKRIPSFKQALDDFLSWSAHEHQSHPETHRRYRVSSVALLRHFKDTPLDKITPEHVERFKAARSAENKTVRAGRNKRKQISKRLRPATVNRELACLKAVFNYAIKSDIPLRNPASRVKFLKEQNEQTRVLTYDEQESYLKAATPRLRDVATLMLETGMRPEEVFRIRRENVFLASGYLFNPYGKTKAARRQIALTGAAKEVLIRRINGAEPYLFPCETNPTRPVPKVNNAHDRAVRDAKVAPFRLYDLRHTWATRAARSGIDLVQWQPCWAIPESKWCSDTLTRLSSIRHKPCNA</sequence>
<dbReference type="RefSeq" id="WP_186741558.1">
    <property type="nucleotide sequence ID" value="NZ_CP060394.1"/>
</dbReference>
<dbReference type="AlphaFoldDB" id="A0A7G8BF30"/>
<dbReference type="PANTHER" id="PTHR30629:SF2">
    <property type="entry name" value="PROPHAGE INTEGRASE INTS-RELATED"/>
    <property type="match status" value="1"/>
</dbReference>
<evidence type="ECO:0000256" key="4">
    <source>
        <dbReference type="ARBA" id="ARBA00023172"/>
    </source>
</evidence>
<dbReference type="Proteomes" id="UP000515312">
    <property type="component" value="Chromosome"/>
</dbReference>
<proteinExistence type="inferred from homology"/>
<organism evidence="8 9">
    <name type="scientific">Alloacidobacterium dinghuense</name>
    <dbReference type="NCBI Taxonomy" id="2763107"/>
    <lineage>
        <taxon>Bacteria</taxon>
        <taxon>Pseudomonadati</taxon>
        <taxon>Acidobacteriota</taxon>
        <taxon>Terriglobia</taxon>
        <taxon>Terriglobales</taxon>
        <taxon>Acidobacteriaceae</taxon>
        <taxon>Alloacidobacterium</taxon>
    </lineage>
</organism>
<keyword evidence="9" id="KW-1185">Reference proteome</keyword>
<dbReference type="PROSITE" id="PS51898">
    <property type="entry name" value="TYR_RECOMBINASE"/>
    <property type="match status" value="1"/>
</dbReference>
<evidence type="ECO:0000313" key="8">
    <source>
        <dbReference type="EMBL" id="QNI31150.1"/>
    </source>
</evidence>
<dbReference type="GO" id="GO:0006310">
    <property type="term" value="P:DNA recombination"/>
    <property type="evidence" value="ECO:0007669"/>
    <property type="project" value="UniProtKB-KW"/>
</dbReference>
<dbReference type="GO" id="GO:0015074">
    <property type="term" value="P:DNA integration"/>
    <property type="evidence" value="ECO:0007669"/>
    <property type="project" value="UniProtKB-KW"/>
</dbReference>
<dbReference type="InterPro" id="IPR044068">
    <property type="entry name" value="CB"/>
</dbReference>
<evidence type="ECO:0000256" key="5">
    <source>
        <dbReference type="PROSITE-ProRule" id="PRU01248"/>
    </source>
</evidence>
<keyword evidence="4" id="KW-0233">DNA recombination</keyword>